<comment type="caution">
    <text evidence="4">Lacks conserved residue(s) required for the propagation of feature annotation.</text>
</comment>
<dbReference type="InterPro" id="IPR029001">
    <property type="entry name" value="ITPase-like_fam"/>
</dbReference>
<dbReference type="Proteomes" id="UP000319941">
    <property type="component" value="Unassembled WGS sequence"/>
</dbReference>
<dbReference type="CDD" id="cd00555">
    <property type="entry name" value="Maf"/>
    <property type="match status" value="1"/>
</dbReference>
<protein>
    <recommendedName>
        <fullName evidence="4">dTTP/UTP pyrophosphatase</fullName>
        <shortName evidence="4">dTTPase/UTPase</shortName>
        <ecNumber evidence="4">3.6.1.9</ecNumber>
    </recommendedName>
    <alternativeName>
        <fullName evidence="4">Nucleoside triphosphate pyrophosphatase</fullName>
    </alternativeName>
    <alternativeName>
        <fullName evidence="4">Nucleotide pyrophosphatase</fullName>
        <shortName evidence="4">Nucleotide PPase</shortName>
    </alternativeName>
</protein>
<gene>
    <name evidence="5" type="ORF">FQP86_02460</name>
</gene>
<comment type="caution">
    <text evidence="5">The sequence shown here is derived from an EMBL/GenBank/DDBJ whole genome shotgun (WGS) entry which is preliminary data.</text>
</comment>
<evidence type="ECO:0000313" key="6">
    <source>
        <dbReference type="Proteomes" id="UP000319941"/>
    </source>
</evidence>
<dbReference type="PANTHER" id="PTHR43213">
    <property type="entry name" value="BIFUNCTIONAL DTTP/UTP PYROPHOSPHATASE/METHYLTRANSFERASE PROTEIN-RELATED"/>
    <property type="match status" value="1"/>
</dbReference>
<comment type="subcellular location">
    <subcellularLocation>
        <location evidence="4">Cytoplasm</location>
    </subcellularLocation>
</comment>
<dbReference type="GO" id="GO:0036221">
    <property type="term" value="F:UTP diphosphatase activity"/>
    <property type="evidence" value="ECO:0007669"/>
    <property type="project" value="RHEA"/>
</dbReference>
<evidence type="ECO:0000313" key="5">
    <source>
        <dbReference type="EMBL" id="TVU73942.1"/>
    </source>
</evidence>
<name>A0A558HXT4_9GAMM</name>
<evidence type="ECO:0000256" key="4">
    <source>
        <dbReference type="HAMAP-Rule" id="MF_00528"/>
    </source>
</evidence>
<keyword evidence="3 4" id="KW-0546">Nucleotide metabolism</keyword>
<comment type="catalytic activity">
    <reaction evidence="4">
        <text>UTP + H2O = UMP + diphosphate + H(+)</text>
        <dbReference type="Rhea" id="RHEA:29395"/>
        <dbReference type="ChEBI" id="CHEBI:15377"/>
        <dbReference type="ChEBI" id="CHEBI:15378"/>
        <dbReference type="ChEBI" id="CHEBI:33019"/>
        <dbReference type="ChEBI" id="CHEBI:46398"/>
        <dbReference type="ChEBI" id="CHEBI:57865"/>
        <dbReference type="EC" id="3.6.1.9"/>
    </reaction>
</comment>
<evidence type="ECO:0000256" key="1">
    <source>
        <dbReference type="ARBA" id="ARBA00001968"/>
    </source>
</evidence>
<comment type="cofactor">
    <cofactor evidence="1 4">
        <name>a divalent metal cation</name>
        <dbReference type="ChEBI" id="CHEBI:60240"/>
    </cofactor>
</comment>
<comment type="catalytic activity">
    <reaction evidence="4">
        <text>dTTP + H2O = dTMP + diphosphate + H(+)</text>
        <dbReference type="Rhea" id="RHEA:28534"/>
        <dbReference type="ChEBI" id="CHEBI:15377"/>
        <dbReference type="ChEBI" id="CHEBI:15378"/>
        <dbReference type="ChEBI" id="CHEBI:33019"/>
        <dbReference type="ChEBI" id="CHEBI:37568"/>
        <dbReference type="ChEBI" id="CHEBI:63528"/>
        <dbReference type="EC" id="3.6.1.9"/>
    </reaction>
</comment>
<keyword evidence="4" id="KW-0963">Cytoplasm</keyword>
<dbReference type="InterPro" id="IPR003697">
    <property type="entry name" value="Maf-like"/>
</dbReference>
<dbReference type="RefSeq" id="WP_024951349.1">
    <property type="nucleotide sequence ID" value="NZ_CAWOWR010000001.1"/>
</dbReference>
<dbReference type="GO" id="GO:0009117">
    <property type="term" value="P:nucleotide metabolic process"/>
    <property type="evidence" value="ECO:0007669"/>
    <property type="project" value="UniProtKB-KW"/>
</dbReference>
<dbReference type="AlphaFoldDB" id="A0A558HXT4"/>
<evidence type="ECO:0000256" key="3">
    <source>
        <dbReference type="ARBA" id="ARBA00023080"/>
    </source>
</evidence>
<keyword evidence="6" id="KW-1185">Reference proteome</keyword>
<comment type="function">
    <text evidence="4">Nucleoside triphosphate pyrophosphatase that hydrolyzes dTTP and UTP. May have a dual role in cell division arrest and in preventing the incorporation of modified nucleotides into cellular nucleic acids.</text>
</comment>
<dbReference type="OrthoDB" id="9807767at2"/>
<feature type="site" description="Important for substrate specificity" evidence="4">
    <location>
        <position position="37"/>
    </location>
</feature>
<reference evidence="5 6" key="1">
    <citation type="submission" date="2019-07" db="EMBL/GenBank/DDBJ databases">
        <title>Diversity of Bacteria from Kongsfjorden, Arctic.</title>
        <authorList>
            <person name="Yu Y."/>
        </authorList>
    </citation>
    <scope>NUCLEOTIDE SEQUENCE [LARGE SCALE GENOMIC DNA]</scope>
    <source>
        <strain evidence="5 6">SM1923</strain>
    </source>
</reference>
<dbReference type="HAMAP" id="MF_00528">
    <property type="entry name" value="Maf"/>
    <property type="match status" value="1"/>
</dbReference>
<dbReference type="PANTHER" id="PTHR43213:SF5">
    <property type="entry name" value="BIFUNCTIONAL DTTP_UTP PYROPHOSPHATASE_METHYLTRANSFERASE PROTEIN-RELATED"/>
    <property type="match status" value="1"/>
</dbReference>
<dbReference type="PIRSF" id="PIRSF006305">
    <property type="entry name" value="Maf"/>
    <property type="match status" value="1"/>
</dbReference>
<keyword evidence="2 4" id="KW-0378">Hydrolase</keyword>
<feature type="site" description="Important for substrate specificity" evidence="4">
    <location>
        <position position="106"/>
    </location>
</feature>
<dbReference type="EC" id="3.6.1.9" evidence="4"/>
<sequence length="234" mass="24621">MTHDISVTVSDSGLSSGAAGGATLSSPQLILASGSPRRRDLLASIGVPCEVAPADIDESPRVGESPEHYVLRMAREKAQTGYRAQADRWEGHVRSSAGVVVLGADTALALEGRILGKPRDEADACEMLLSLSGRSHQVLSGIALCRGTVGGQDVTHCDAELVESRVTFRHITSDEAKRYWATGEPADKAGGYAIQGLGAVFVSHLEGSYSAVVGLPLYEASRMLMAQDIGCWEG</sequence>
<organism evidence="5 6">
    <name type="scientific">Cobetia crustatorum</name>
    <dbReference type="NCBI Taxonomy" id="553385"/>
    <lineage>
        <taxon>Bacteria</taxon>
        <taxon>Pseudomonadati</taxon>
        <taxon>Pseudomonadota</taxon>
        <taxon>Gammaproteobacteria</taxon>
        <taxon>Oceanospirillales</taxon>
        <taxon>Halomonadaceae</taxon>
        <taxon>Cobetia</taxon>
    </lineage>
</organism>
<proteinExistence type="inferred from homology"/>
<dbReference type="NCBIfam" id="TIGR00172">
    <property type="entry name" value="maf"/>
    <property type="match status" value="1"/>
</dbReference>
<evidence type="ECO:0000256" key="2">
    <source>
        <dbReference type="ARBA" id="ARBA00022801"/>
    </source>
</evidence>
<feature type="site" description="Important for substrate specificity" evidence="4">
    <location>
        <position position="195"/>
    </location>
</feature>
<dbReference type="STRING" id="553385.GCA_000591415_01088"/>
<comment type="similarity">
    <text evidence="4">Belongs to the Maf family. YhdE subfamily.</text>
</comment>
<dbReference type="Pfam" id="PF02545">
    <property type="entry name" value="Maf"/>
    <property type="match status" value="1"/>
</dbReference>
<dbReference type="Gene3D" id="3.90.950.10">
    <property type="match status" value="1"/>
</dbReference>
<dbReference type="GO" id="GO:0036218">
    <property type="term" value="F:dTTP diphosphatase activity"/>
    <property type="evidence" value="ECO:0007669"/>
    <property type="project" value="RHEA"/>
</dbReference>
<dbReference type="GO" id="GO:0005737">
    <property type="term" value="C:cytoplasm"/>
    <property type="evidence" value="ECO:0007669"/>
    <property type="project" value="UniProtKB-SubCell"/>
</dbReference>
<dbReference type="SUPFAM" id="SSF52972">
    <property type="entry name" value="ITPase-like"/>
    <property type="match status" value="1"/>
</dbReference>
<feature type="active site" description="Proton acceptor" evidence="4">
    <location>
        <position position="105"/>
    </location>
</feature>
<accession>A0A558HXT4</accession>
<dbReference type="EMBL" id="VNFH01000001">
    <property type="protein sequence ID" value="TVU73942.1"/>
    <property type="molecule type" value="Genomic_DNA"/>
</dbReference>